<protein>
    <submittedName>
        <fullName evidence="1">Uncharacterized protein</fullName>
    </submittedName>
</protein>
<evidence type="ECO:0000313" key="1">
    <source>
        <dbReference type="EMBL" id="GJJ09240.1"/>
    </source>
</evidence>
<keyword evidence="2" id="KW-1185">Reference proteome</keyword>
<evidence type="ECO:0000313" key="2">
    <source>
        <dbReference type="Proteomes" id="UP001050691"/>
    </source>
</evidence>
<sequence length="516" mass="58238">MPLPDILPPEIWYNIIETEEFPIRDKRAMLAVAPLTTAKGMHDAAFSSIFQSLNITFFGEYDPVRLASKLSLYSSSDSLRLRSAVHYLYLYIDLDGFSKNTASSLRIENLICDVLTTLPNLTEVEWVDIDPCPLDLRIAKSLRCLSLQHCQFNLSNDDPWVISDGKIRTLLFSLEHNPRPDQLEPSVSTKPQINIFSRAGFDLSSLTTFVVDIQSISTEDLSYILPSSLSNNVSVLGVNLQCLTLLKVDYELALALGNSSPFPSLRSCSLLFSKNQVTSRKFSSSMRYLCVFLGRHTSLEVLVFGVSNLVLETNPTLQVYDTELCSENFVNTLLLLKNLKRLNLICYNFSLNHPAFRISPLANLEFLVIQTTHAVLSPAMAGTVAEKLKPHPSLRLFILNIYGDEFPESDALNFFAQKLKEISTQIKFAAVNYVSFWLQNEDKPEPDRLDPGHFMYQSYVKLLRVHKDVYNKSYSSLKAQATLYKDNETKTTNLVLTYMREGVDVGDGVDIKGDYV</sequence>
<dbReference type="AlphaFoldDB" id="A0AAV5A4M8"/>
<dbReference type="EMBL" id="BPWL01000004">
    <property type="protein sequence ID" value="GJJ09240.1"/>
    <property type="molecule type" value="Genomic_DNA"/>
</dbReference>
<accession>A0AAV5A4M8</accession>
<proteinExistence type="predicted"/>
<name>A0AAV5A4M8_9AGAM</name>
<organism evidence="1 2">
    <name type="scientific">Clathrus columnatus</name>
    <dbReference type="NCBI Taxonomy" id="1419009"/>
    <lineage>
        <taxon>Eukaryota</taxon>
        <taxon>Fungi</taxon>
        <taxon>Dikarya</taxon>
        <taxon>Basidiomycota</taxon>
        <taxon>Agaricomycotina</taxon>
        <taxon>Agaricomycetes</taxon>
        <taxon>Phallomycetidae</taxon>
        <taxon>Phallales</taxon>
        <taxon>Clathraceae</taxon>
        <taxon>Clathrus</taxon>
    </lineage>
</organism>
<comment type="caution">
    <text evidence="1">The sequence shown here is derived from an EMBL/GenBank/DDBJ whole genome shotgun (WGS) entry which is preliminary data.</text>
</comment>
<dbReference type="SUPFAM" id="SSF52047">
    <property type="entry name" value="RNI-like"/>
    <property type="match status" value="1"/>
</dbReference>
<reference evidence="1" key="1">
    <citation type="submission" date="2021-10" db="EMBL/GenBank/DDBJ databases">
        <title>De novo Genome Assembly of Clathrus columnatus (Basidiomycota, Fungi) Using Illumina and Nanopore Sequence Data.</title>
        <authorList>
            <person name="Ogiso-Tanaka E."/>
            <person name="Itagaki H."/>
            <person name="Hosoya T."/>
            <person name="Hosaka K."/>
        </authorList>
    </citation>
    <scope>NUCLEOTIDE SEQUENCE</scope>
    <source>
        <strain evidence="1">MO-923</strain>
    </source>
</reference>
<dbReference type="Proteomes" id="UP001050691">
    <property type="component" value="Unassembled WGS sequence"/>
</dbReference>
<gene>
    <name evidence="1" type="ORF">Clacol_003462</name>
</gene>